<dbReference type="PANTHER" id="PTHR33048">
    <property type="entry name" value="PTH11-LIKE INTEGRAL MEMBRANE PROTEIN (AFU_ORTHOLOGUE AFUA_5G11245)"/>
    <property type="match status" value="1"/>
</dbReference>
<keyword evidence="2 6" id="KW-0812">Transmembrane</keyword>
<gene>
    <name evidence="8" type="ORF">EDB81DRAFT_621673</name>
</gene>
<evidence type="ECO:0000256" key="5">
    <source>
        <dbReference type="ARBA" id="ARBA00038359"/>
    </source>
</evidence>
<feature type="transmembrane region" description="Helical" evidence="6">
    <location>
        <begin position="188"/>
        <end position="210"/>
    </location>
</feature>
<name>A0A9P9JRB6_9HYPO</name>
<keyword evidence="3 6" id="KW-1133">Transmembrane helix</keyword>
<proteinExistence type="inferred from homology"/>
<feature type="non-terminal residue" evidence="8">
    <location>
        <position position="1"/>
    </location>
</feature>
<dbReference type="InterPro" id="IPR049326">
    <property type="entry name" value="Rhodopsin_dom_fungi"/>
</dbReference>
<dbReference type="Pfam" id="PF20684">
    <property type="entry name" value="Fung_rhodopsin"/>
    <property type="match status" value="1"/>
</dbReference>
<comment type="subcellular location">
    <subcellularLocation>
        <location evidence="1">Membrane</location>
        <topology evidence="1">Multi-pass membrane protein</topology>
    </subcellularLocation>
</comment>
<feature type="non-terminal residue" evidence="8">
    <location>
        <position position="285"/>
    </location>
</feature>
<dbReference type="GO" id="GO:0016020">
    <property type="term" value="C:membrane"/>
    <property type="evidence" value="ECO:0007669"/>
    <property type="project" value="UniProtKB-SubCell"/>
</dbReference>
<keyword evidence="4 6" id="KW-0472">Membrane</keyword>
<sequence>FLVLAWIAVGLRVYCRTIVIRSFGTDDKLMVFTVFAFTGFLMGHIVGLAHGMGQRDEDVTPENKEVAYKCWFICEMFNITSATVLKISVGFFLLRVATSAWHIWFLRILMTGTGLFGAVYLIMIVFQCFPVQTYWEEGPRTPGKCWDDKIMYILTIMAQSLNTAADWCFGTLPFFIVHSMSLPMKSKILIACVLGFAAIGSVATIVRAFYIPTLLEHEDFLYKTTRFSVWSVVEPGVGITAACIVTLRPLYQLVCYRTGLSSNGPENVQWRNRHCGRPRNETERL</sequence>
<evidence type="ECO:0000259" key="7">
    <source>
        <dbReference type="Pfam" id="PF20684"/>
    </source>
</evidence>
<accession>A0A9P9JRB6</accession>
<evidence type="ECO:0000313" key="8">
    <source>
        <dbReference type="EMBL" id="KAH7176113.1"/>
    </source>
</evidence>
<feature type="transmembrane region" description="Helical" evidence="6">
    <location>
        <begin position="70"/>
        <end position="92"/>
    </location>
</feature>
<protein>
    <recommendedName>
        <fullName evidence="7">Rhodopsin domain-containing protein</fullName>
    </recommendedName>
</protein>
<evidence type="ECO:0000256" key="1">
    <source>
        <dbReference type="ARBA" id="ARBA00004141"/>
    </source>
</evidence>
<keyword evidence="9" id="KW-1185">Reference proteome</keyword>
<organism evidence="8 9">
    <name type="scientific">Dactylonectria macrodidyma</name>
    <dbReference type="NCBI Taxonomy" id="307937"/>
    <lineage>
        <taxon>Eukaryota</taxon>
        <taxon>Fungi</taxon>
        <taxon>Dikarya</taxon>
        <taxon>Ascomycota</taxon>
        <taxon>Pezizomycotina</taxon>
        <taxon>Sordariomycetes</taxon>
        <taxon>Hypocreomycetidae</taxon>
        <taxon>Hypocreales</taxon>
        <taxon>Nectriaceae</taxon>
        <taxon>Dactylonectria</taxon>
    </lineage>
</organism>
<dbReference type="AlphaFoldDB" id="A0A9P9JRB6"/>
<dbReference type="EMBL" id="JAGMUV010000001">
    <property type="protein sequence ID" value="KAH7176113.1"/>
    <property type="molecule type" value="Genomic_DNA"/>
</dbReference>
<reference evidence="8" key="1">
    <citation type="journal article" date="2021" name="Nat. Commun.">
        <title>Genetic determinants of endophytism in the Arabidopsis root mycobiome.</title>
        <authorList>
            <person name="Mesny F."/>
            <person name="Miyauchi S."/>
            <person name="Thiergart T."/>
            <person name="Pickel B."/>
            <person name="Atanasova L."/>
            <person name="Karlsson M."/>
            <person name="Huettel B."/>
            <person name="Barry K.W."/>
            <person name="Haridas S."/>
            <person name="Chen C."/>
            <person name="Bauer D."/>
            <person name="Andreopoulos W."/>
            <person name="Pangilinan J."/>
            <person name="LaButti K."/>
            <person name="Riley R."/>
            <person name="Lipzen A."/>
            <person name="Clum A."/>
            <person name="Drula E."/>
            <person name="Henrissat B."/>
            <person name="Kohler A."/>
            <person name="Grigoriev I.V."/>
            <person name="Martin F.M."/>
            <person name="Hacquard S."/>
        </authorList>
    </citation>
    <scope>NUCLEOTIDE SEQUENCE</scope>
    <source>
        <strain evidence="8">MPI-CAGE-AT-0147</strain>
    </source>
</reference>
<dbReference type="PANTHER" id="PTHR33048:SF96">
    <property type="entry name" value="INTEGRAL MEMBRANE PROTEIN"/>
    <property type="match status" value="1"/>
</dbReference>
<feature type="transmembrane region" description="Helical" evidence="6">
    <location>
        <begin position="31"/>
        <end position="49"/>
    </location>
</feature>
<evidence type="ECO:0000256" key="6">
    <source>
        <dbReference type="SAM" id="Phobius"/>
    </source>
</evidence>
<evidence type="ECO:0000256" key="4">
    <source>
        <dbReference type="ARBA" id="ARBA00023136"/>
    </source>
</evidence>
<comment type="caution">
    <text evidence="8">The sequence shown here is derived from an EMBL/GenBank/DDBJ whole genome shotgun (WGS) entry which is preliminary data.</text>
</comment>
<feature type="domain" description="Rhodopsin" evidence="7">
    <location>
        <begin position="11"/>
        <end position="252"/>
    </location>
</feature>
<evidence type="ECO:0000313" key="9">
    <source>
        <dbReference type="Proteomes" id="UP000738349"/>
    </source>
</evidence>
<dbReference type="OrthoDB" id="3936451at2759"/>
<evidence type="ECO:0000256" key="3">
    <source>
        <dbReference type="ARBA" id="ARBA00022989"/>
    </source>
</evidence>
<feature type="transmembrane region" description="Helical" evidence="6">
    <location>
        <begin position="104"/>
        <end position="129"/>
    </location>
</feature>
<dbReference type="Proteomes" id="UP000738349">
    <property type="component" value="Unassembled WGS sequence"/>
</dbReference>
<comment type="similarity">
    <text evidence="5">Belongs to the SAT4 family.</text>
</comment>
<evidence type="ECO:0000256" key="2">
    <source>
        <dbReference type="ARBA" id="ARBA00022692"/>
    </source>
</evidence>
<dbReference type="InterPro" id="IPR052337">
    <property type="entry name" value="SAT4-like"/>
</dbReference>